<feature type="site" description="Interaction with substrate tRNA" evidence="10">
    <location>
        <position position="127"/>
    </location>
</feature>
<proteinExistence type="inferred from homology"/>
<dbReference type="GO" id="GO:0006400">
    <property type="term" value="P:tRNA modification"/>
    <property type="evidence" value="ECO:0007669"/>
    <property type="project" value="TreeGrafter"/>
</dbReference>
<evidence type="ECO:0000256" key="5">
    <source>
        <dbReference type="ARBA" id="ARBA00022694"/>
    </source>
</evidence>
<dbReference type="Pfam" id="PF01715">
    <property type="entry name" value="IPPT"/>
    <property type="match status" value="1"/>
</dbReference>
<evidence type="ECO:0000256" key="7">
    <source>
        <dbReference type="ARBA" id="ARBA00022840"/>
    </source>
</evidence>
<feature type="binding site" evidence="10">
    <location>
        <begin position="16"/>
        <end position="21"/>
    </location>
    <ligand>
        <name>substrate</name>
    </ligand>
</feature>
<keyword evidence="8 10" id="KW-0460">Magnesium</keyword>
<dbReference type="Gene3D" id="3.40.50.300">
    <property type="entry name" value="P-loop containing nucleotide triphosphate hydrolases"/>
    <property type="match status" value="2"/>
</dbReference>
<keyword evidence="15" id="KW-1185">Reference proteome</keyword>
<evidence type="ECO:0000313" key="15">
    <source>
        <dbReference type="Proteomes" id="UP000190102"/>
    </source>
</evidence>
<keyword evidence="7 10" id="KW-0067">ATP-binding</keyword>
<dbReference type="InterPro" id="IPR039657">
    <property type="entry name" value="Dimethylallyltransferase"/>
</dbReference>
<evidence type="ECO:0000256" key="10">
    <source>
        <dbReference type="HAMAP-Rule" id="MF_00185"/>
    </source>
</evidence>
<name>A0A1T4NM61_9BACT</name>
<comment type="caution">
    <text evidence="10">Lacks conserved residue(s) required for the propagation of feature annotation.</text>
</comment>
<gene>
    <name evidence="10" type="primary">miaA</name>
    <name evidence="14" type="ORF">SAMN02745119_01691</name>
</gene>
<keyword evidence="5 10" id="KW-0819">tRNA processing</keyword>
<dbReference type="AlphaFoldDB" id="A0A1T4NM61"/>
<protein>
    <recommendedName>
        <fullName evidence="10">tRNA dimethylallyltransferase</fullName>
        <ecNumber evidence="10">2.5.1.75</ecNumber>
    </recommendedName>
    <alternativeName>
        <fullName evidence="10">Dimethylallyl diphosphate:tRNA dimethylallyltransferase</fullName>
        <shortName evidence="10">DMAPP:tRNA dimethylallyltransferase</shortName>
        <shortName evidence="10">DMATase</shortName>
    </alternativeName>
    <alternativeName>
        <fullName evidence="10">Isopentenyl-diphosphate:tRNA isopentenyltransferase</fullName>
        <shortName evidence="10">IPP transferase</shortName>
        <shortName evidence="10">IPPT</shortName>
        <shortName evidence="10">IPTase</shortName>
    </alternativeName>
</protein>
<evidence type="ECO:0000256" key="1">
    <source>
        <dbReference type="ARBA" id="ARBA00001946"/>
    </source>
</evidence>
<dbReference type="Proteomes" id="UP000190102">
    <property type="component" value="Unassembled WGS sequence"/>
</dbReference>
<dbReference type="PANTHER" id="PTHR11088:SF60">
    <property type="entry name" value="TRNA DIMETHYLALLYLTRANSFERASE"/>
    <property type="match status" value="1"/>
</dbReference>
<organism evidence="14 15">
    <name type="scientific">Trichlorobacter thiogenes</name>
    <dbReference type="NCBI Taxonomy" id="115783"/>
    <lineage>
        <taxon>Bacteria</taxon>
        <taxon>Pseudomonadati</taxon>
        <taxon>Thermodesulfobacteriota</taxon>
        <taxon>Desulfuromonadia</taxon>
        <taxon>Geobacterales</taxon>
        <taxon>Geobacteraceae</taxon>
        <taxon>Trichlorobacter</taxon>
    </lineage>
</organism>
<sequence length="308" mass="34954">MKPTSACNLVTILGPTASGKTCLAVKLAQELSGEIISADSRQVFRRMDIGTGKDLHEYGAIPYHLIDVLEPGQECSLFTFQRLFLQAFEGITARGQLPILCGGTGLYLDAALRGYRMVEVPENLQLRAKLADKSDAELIEILMKLVPDQHNRTDLTDRSRTIRAIEIASYQPDDQAEQEPFPAISPLVLGIRWERTELRRRITQRLRQRLEAGMLDEIQQLHAGGVGWERLDYYGLEYRYGGMFLRGELNRNDLFQKLNAAIHDFAKRQETWFRRMERNGVVIHWLDGAEDPVTESLQIVNSNIVSLA</sequence>
<comment type="cofactor">
    <cofactor evidence="1 10">
        <name>Mg(2+)</name>
        <dbReference type="ChEBI" id="CHEBI:18420"/>
    </cofactor>
</comment>
<evidence type="ECO:0000256" key="2">
    <source>
        <dbReference type="ARBA" id="ARBA00003213"/>
    </source>
</evidence>
<feature type="site" description="Interaction with substrate tRNA" evidence="10">
    <location>
        <position position="104"/>
    </location>
</feature>
<evidence type="ECO:0000256" key="9">
    <source>
        <dbReference type="ARBA" id="ARBA00049563"/>
    </source>
</evidence>
<dbReference type="RefSeq" id="WP_078789986.1">
    <property type="nucleotide sequence ID" value="NZ_FUWR01000007.1"/>
</dbReference>
<evidence type="ECO:0000313" key="14">
    <source>
        <dbReference type="EMBL" id="SJZ80349.1"/>
    </source>
</evidence>
<evidence type="ECO:0000256" key="13">
    <source>
        <dbReference type="RuleBase" id="RU003785"/>
    </source>
</evidence>
<evidence type="ECO:0000256" key="3">
    <source>
        <dbReference type="ARBA" id="ARBA00005842"/>
    </source>
</evidence>
<dbReference type="HAMAP" id="MF_00185">
    <property type="entry name" value="IPP_trans"/>
    <property type="match status" value="1"/>
</dbReference>
<dbReference type="InterPro" id="IPR018022">
    <property type="entry name" value="IPT"/>
</dbReference>
<evidence type="ECO:0000256" key="4">
    <source>
        <dbReference type="ARBA" id="ARBA00022679"/>
    </source>
</evidence>
<feature type="binding site" evidence="10">
    <location>
        <begin position="14"/>
        <end position="21"/>
    </location>
    <ligand>
        <name>ATP</name>
        <dbReference type="ChEBI" id="CHEBI:30616"/>
    </ligand>
</feature>
<feature type="region of interest" description="Interaction with substrate tRNA" evidence="10">
    <location>
        <begin position="39"/>
        <end position="42"/>
    </location>
</feature>
<reference evidence="15" key="1">
    <citation type="submission" date="2017-02" db="EMBL/GenBank/DDBJ databases">
        <authorList>
            <person name="Varghese N."/>
            <person name="Submissions S."/>
        </authorList>
    </citation>
    <scope>NUCLEOTIDE SEQUENCE [LARGE SCALE GENOMIC DNA]</scope>
    <source>
        <strain evidence="15">ATCC BAA-34</strain>
    </source>
</reference>
<comment type="similarity">
    <text evidence="3 10 13">Belongs to the IPP transferase family.</text>
</comment>
<dbReference type="OrthoDB" id="9776390at2"/>
<dbReference type="GO" id="GO:0005524">
    <property type="term" value="F:ATP binding"/>
    <property type="evidence" value="ECO:0007669"/>
    <property type="project" value="UniProtKB-UniRule"/>
</dbReference>
<evidence type="ECO:0000256" key="12">
    <source>
        <dbReference type="RuleBase" id="RU003784"/>
    </source>
</evidence>
<evidence type="ECO:0000256" key="11">
    <source>
        <dbReference type="RuleBase" id="RU003783"/>
    </source>
</evidence>
<dbReference type="STRING" id="115783.SAMN02745119_01691"/>
<dbReference type="NCBIfam" id="TIGR00174">
    <property type="entry name" value="miaA"/>
    <property type="match status" value="1"/>
</dbReference>
<comment type="catalytic activity">
    <reaction evidence="9 10 11">
        <text>adenosine(37) in tRNA + dimethylallyl diphosphate = N(6)-dimethylallyladenosine(37) in tRNA + diphosphate</text>
        <dbReference type="Rhea" id="RHEA:26482"/>
        <dbReference type="Rhea" id="RHEA-COMP:10162"/>
        <dbReference type="Rhea" id="RHEA-COMP:10375"/>
        <dbReference type="ChEBI" id="CHEBI:33019"/>
        <dbReference type="ChEBI" id="CHEBI:57623"/>
        <dbReference type="ChEBI" id="CHEBI:74411"/>
        <dbReference type="ChEBI" id="CHEBI:74415"/>
        <dbReference type="EC" id="2.5.1.75"/>
    </reaction>
</comment>
<dbReference type="SUPFAM" id="SSF52540">
    <property type="entry name" value="P-loop containing nucleoside triphosphate hydrolases"/>
    <property type="match status" value="2"/>
</dbReference>
<comment type="function">
    <text evidence="2 10 12">Catalyzes the transfer of a dimethylallyl group onto the adenine at position 37 in tRNAs that read codons beginning with uridine, leading to the formation of N6-(dimethylallyl)adenosine (i(6)A).</text>
</comment>
<keyword evidence="6 10" id="KW-0547">Nucleotide-binding</keyword>
<dbReference type="InterPro" id="IPR027417">
    <property type="entry name" value="P-loop_NTPase"/>
</dbReference>
<dbReference type="EMBL" id="FUWR01000007">
    <property type="protein sequence ID" value="SJZ80349.1"/>
    <property type="molecule type" value="Genomic_DNA"/>
</dbReference>
<evidence type="ECO:0000256" key="8">
    <source>
        <dbReference type="ARBA" id="ARBA00022842"/>
    </source>
</evidence>
<comment type="subunit">
    <text evidence="10">Monomer.</text>
</comment>
<evidence type="ECO:0000256" key="6">
    <source>
        <dbReference type="ARBA" id="ARBA00022741"/>
    </source>
</evidence>
<dbReference type="GO" id="GO:0052381">
    <property type="term" value="F:tRNA dimethylallyltransferase activity"/>
    <property type="evidence" value="ECO:0007669"/>
    <property type="project" value="UniProtKB-UniRule"/>
</dbReference>
<accession>A0A1T4NM61</accession>
<dbReference type="EC" id="2.5.1.75" evidence="10"/>
<keyword evidence="4 10" id="KW-0808">Transferase</keyword>
<dbReference type="PANTHER" id="PTHR11088">
    <property type="entry name" value="TRNA DIMETHYLALLYLTRANSFERASE"/>
    <property type="match status" value="1"/>
</dbReference>